<dbReference type="PANTHER" id="PTHR43384:SF13">
    <property type="entry name" value="SLR0110 PROTEIN"/>
    <property type="match status" value="1"/>
</dbReference>
<keyword evidence="1" id="KW-0547">Nucleotide-binding</keyword>
<protein>
    <submittedName>
        <fullName evidence="3">Histidine kinase</fullName>
    </submittedName>
</protein>
<dbReference type="PANTHER" id="PTHR43384">
    <property type="entry name" value="SEPTUM SITE-DETERMINING PROTEIN MIND HOMOLOG, CHLOROPLASTIC-RELATED"/>
    <property type="match status" value="1"/>
</dbReference>
<dbReference type="Proteomes" id="UP000188597">
    <property type="component" value="Unassembled WGS sequence"/>
</dbReference>
<sequence length="282" mass="31169">MDSQLGEQREVKRQVRGEMIAICSAKGGIGRTVMTVNLAVALCKKNIQIGVVDADFQFGDVSLALDLQTTFTIKDVVEEIQQLDQHSLLSYLNRHESGIKVLAAPERPEHADLIGEDAVSKILDLLLIEHHYVLTDTGVGLPERNLPIIEKADQILLLTNLEMATLKNTKLMLETFDMLGLKDKVQVVVNRATMESVINASDVADILGIENPIFIPNDWQVATQSLNIGIPFVVNQGKTDIAKAVFKMAEQISTRREITLIPAESKTSSILTKLFRKSKVKS</sequence>
<dbReference type="Gene3D" id="3.40.50.300">
    <property type="entry name" value="P-loop containing nucleotide triphosphate hydrolases"/>
    <property type="match status" value="1"/>
</dbReference>
<comment type="caution">
    <text evidence="3">The sequence shown here is derived from an EMBL/GenBank/DDBJ whole genome shotgun (WGS) entry which is preliminary data.</text>
</comment>
<keyword evidence="3" id="KW-0418">Kinase</keyword>
<keyword evidence="2" id="KW-0067">ATP-binding</keyword>
<dbReference type="InterPro" id="IPR027417">
    <property type="entry name" value="P-loop_NTPase"/>
</dbReference>
<evidence type="ECO:0000313" key="3">
    <source>
        <dbReference type="EMBL" id="OOE14817.1"/>
    </source>
</evidence>
<evidence type="ECO:0000313" key="4">
    <source>
        <dbReference type="Proteomes" id="UP000188597"/>
    </source>
</evidence>
<dbReference type="OrthoDB" id="9794577at2"/>
<evidence type="ECO:0000256" key="2">
    <source>
        <dbReference type="ARBA" id="ARBA00022840"/>
    </source>
</evidence>
<name>A0A1V3GDC7_9BACL</name>
<dbReference type="EMBL" id="MQMF01000001">
    <property type="protein sequence ID" value="OOE14817.1"/>
    <property type="molecule type" value="Genomic_DNA"/>
</dbReference>
<organism evidence="3 4">
    <name type="scientific">Fictibacillus arsenicus</name>
    <dbReference type="NCBI Taxonomy" id="255247"/>
    <lineage>
        <taxon>Bacteria</taxon>
        <taxon>Bacillati</taxon>
        <taxon>Bacillota</taxon>
        <taxon>Bacilli</taxon>
        <taxon>Bacillales</taxon>
        <taxon>Fictibacillaceae</taxon>
        <taxon>Fictibacillus</taxon>
    </lineage>
</organism>
<dbReference type="GO" id="GO:0009898">
    <property type="term" value="C:cytoplasmic side of plasma membrane"/>
    <property type="evidence" value="ECO:0007669"/>
    <property type="project" value="TreeGrafter"/>
</dbReference>
<dbReference type="GO" id="GO:0051782">
    <property type="term" value="P:negative regulation of cell division"/>
    <property type="evidence" value="ECO:0007669"/>
    <property type="project" value="TreeGrafter"/>
</dbReference>
<dbReference type="InterPro" id="IPR050625">
    <property type="entry name" value="ParA/MinD_ATPase"/>
</dbReference>
<keyword evidence="3" id="KW-0808">Transferase</keyword>
<dbReference type="RefSeq" id="WP_077360796.1">
    <property type="nucleotide sequence ID" value="NZ_MQMF01000001.1"/>
</dbReference>
<dbReference type="InterPro" id="IPR033756">
    <property type="entry name" value="YlxH/NBP35"/>
</dbReference>
<dbReference type="GO" id="GO:0005829">
    <property type="term" value="C:cytosol"/>
    <property type="evidence" value="ECO:0007669"/>
    <property type="project" value="TreeGrafter"/>
</dbReference>
<dbReference type="GO" id="GO:0016301">
    <property type="term" value="F:kinase activity"/>
    <property type="evidence" value="ECO:0007669"/>
    <property type="project" value="UniProtKB-KW"/>
</dbReference>
<reference evidence="3 4" key="1">
    <citation type="submission" date="2016-11" db="EMBL/GenBank/DDBJ databases">
        <authorList>
            <person name="Jaros S."/>
            <person name="Januszkiewicz K."/>
            <person name="Wedrychowicz H."/>
        </authorList>
    </citation>
    <scope>NUCLEOTIDE SEQUENCE [LARGE SCALE GENOMIC DNA]</scope>
    <source>
        <strain evidence="3 4">Con a/3</strain>
    </source>
</reference>
<dbReference type="AlphaFoldDB" id="A0A1V3GDC7"/>
<accession>A0A1V3GDC7</accession>
<dbReference type="GO" id="GO:0016887">
    <property type="term" value="F:ATP hydrolysis activity"/>
    <property type="evidence" value="ECO:0007669"/>
    <property type="project" value="TreeGrafter"/>
</dbReference>
<dbReference type="SUPFAM" id="SSF52540">
    <property type="entry name" value="P-loop containing nucleoside triphosphate hydrolases"/>
    <property type="match status" value="1"/>
</dbReference>
<gene>
    <name evidence="3" type="ORF">UN64_06420</name>
</gene>
<dbReference type="GO" id="GO:0005524">
    <property type="term" value="F:ATP binding"/>
    <property type="evidence" value="ECO:0007669"/>
    <property type="project" value="UniProtKB-KW"/>
</dbReference>
<evidence type="ECO:0000256" key="1">
    <source>
        <dbReference type="ARBA" id="ARBA00022741"/>
    </source>
</evidence>
<proteinExistence type="predicted"/>
<dbReference type="Pfam" id="PF10609">
    <property type="entry name" value="ParA"/>
    <property type="match status" value="1"/>
</dbReference>